<keyword evidence="3" id="KW-1185">Reference proteome</keyword>
<accession>A0A1M5QHE1</accession>
<organism evidence="2 3">
    <name type="scientific">Halobaculum gomorrense</name>
    <dbReference type="NCBI Taxonomy" id="43928"/>
    <lineage>
        <taxon>Archaea</taxon>
        <taxon>Methanobacteriati</taxon>
        <taxon>Methanobacteriota</taxon>
        <taxon>Stenosarchaea group</taxon>
        <taxon>Halobacteria</taxon>
        <taxon>Halobacteriales</taxon>
        <taxon>Haloferacaceae</taxon>
        <taxon>Halobaculum</taxon>
    </lineage>
</organism>
<dbReference type="InterPro" id="IPR057175">
    <property type="entry name" value="DUF7853"/>
</dbReference>
<dbReference type="AlphaFoldDB" id="A0A1M5QHE1"/>
<name>A0A1M5QHE1_9EURY</name>
<dbReference type="RefSeq" id="WP_073308892.1">
    <property type="nucleotide sequence ID" value="NZ_FQWV01000004.1"/>
</dbReference>
<evidence type="ECO:0000256" key="1">
    <source>
        <dbReference type="SAM" id="MobiDB-lite"/>
    </source>
</evidence>
<dbReference type="EMBL" id="FQWV01000004">
    <property type="protein sequence ID" value="SHH13296.1"/>
    <property type="molecule type" value="Genomic_DNA"/>
</dbReference>
<feature type="region of interest" description="Disordered" evidence="1">
    <location>
        <begin position="82"/>
        <end position="101"/>
    </location>
</feature>
<dbReference type="Proteomes" id="UP000184357">
    <property type="component" value="Unassembled WGS sequence"/>
</dbReference>
<proteinExistence type="predicted"/>
<dbReference type="Pfam" id="PF25251">
    <property type="entry name" value="DUF7853"/>
    <property type="match status" value="1"/>
</dbReference>
<reference evidence="2 3" key="1">
    <citation type="submission" date="2016-11" db="EMBL/GenBank/DDBJ databases">
        <authorList>
            <person name="Jaros S."/>
            <person name="Januszkiewicz K."/>
            <person name="Wedrychowicz H."/>
        </authorList>
    </citation>
    <scope>NUCLEOTIDE SEQUENCE [LARGE SCALE GENOMIC DNA]</scope>
    <source>
        <strain evidence="2 3">DSM 9297</strain>
    </source>
</reference>
<gene>
    <name evidence="2" type="ORF">SAMN05443636_1901</name>
</gene>
<sequence>MAEPVEDRWRTLAFSREEAWVVHAALLDRVRTAVEAGDSSEGFPELDALTAIEDGRERFGPEETAVVRRALEAYLRRAPPRDLAPGRAALRQTGTPEIPEP</sequence>
<protein>
    <submittedName>
        <fullName evidence="2">Uncharacterized protein</fullName>
    </submittedName>
</protein>
<evidence type="ECO:0000313" key="3">
    <source>
        <dbReference type="Proteomes" id="UP000184357"/>
    </source>
</evidence>
<evidence type="ECO:0000313" key="2">
    <source>
        <dbReference type="EMBL" id="SHH13296.1"/>
    </source>
</evidence>
<dbReference type="OrthoDB" id="205738at2157"/>